<evidence type="ECO:0000313" key="1">
    <source>
        <dbReference type="EMBL" id="KAF9589929.1"/>
    </source>
</evidence>
<proteinExistence type="predicted"/>
<dbReference type="Proteomes" id="UP000631114">
    <property type="component" value="Unassembled WGS sequence"/>
</dbReference>
<name>A0A835LFH2_9MAGN</name>
<accession>A0A835LFH2</accession>
<dbReference type="EMBL" id="JADFTS010000009">
    <property type="protein sequence ID" value="KAF9589929.1"/>
    <property type="molecule type" value="Genomic_DNA"/>
</dbReference>
<comment type="caution">
    <text evidence="1">The sequence shown here is derived from an EMBL/GenBank/DDBJ whole genome shotgun (WGS) entry which is preliminary data.</text>
</comment>
<dbReference type="AlphaFoldDB" id="A0A835LFH2"/>
<sequence>MGVNVDSYFGFLNLNGDCASGCRRYQLGTNSDQKIDIIDSCSQMMLQLHDVYDPNKANFLAEGGFGSVHRGVLPDG</sequence>
<reference evidence="1 2" key="1">
    <citation type="submission" date="2020-10" db="EMBL/GenBank/DDBJ databases">
        <title>The Coptis chinensis genome and diversification of protoberbering-type alkaloids.</title>
        <authorList>
            <person name="Wang B."/>
            <person name="Shu S."/>
            <person name="Song C."/>
            <person name="Liu Y."/>
        </authorList>
    </citation>
    <scope>NUCLEOTIDE SEQUENCE [LARGE SCALE GENOMIC DNA]</scope>
    <source>
        <strain evidence="1">HL-2020</strain>
        <tissue evidence="1">Leaf</tissue>
    </source>
</reference>
<protein>
    <submittedName>
        <fullName evidence="1">Uncharacterized protein</fullName>
    </submittedName>
</protein>
<gene>
    <name evidence="1" type="ORF">IFM89_029545</name>
</gene>
<organism evidence="1 2">
    <name type="scientific">Coptis chinensis</name>
    <dbReference type="NCBI Taxonomy" id="261450"/>
    <lineage>
        <taxon>Eukaryota</taxon>
        <taxon>Viridiplantae</taxon>
        <taxon>Streptophyta</taxon>
        <taxon>Embryophyta</taxon>
        <taxon>Tracheophyta</taxon>
        <taxon>Spermatophyta</taxon>
        <taxon>Magnoliopsida</taxon>
        <taxon>Ranunculales</taxon>
        <taxon>Ranunculaceae</taxon>
        <taxon>Coptidoideae</taxon>
        <taxon>Coptis</taxon>
    </lineage>
</organism>
<dbReference type="OrthoDB" id="1730652at2759"/>
<evidence type="ECO:0000313" key="2">
    <source>
        <dbReference type="Proteomes" id="UP000631114"/>
    </source>
</evidence>
<keyword evidence="2" id="KW-1185">Reference proteome</keyword>